<organism evidence="2 3">
    <name type="scientific">Aspergillus ruber (strain CBS 135680)</name>
    <dbReference type="NCBI Taxonomy" id="1388766"/>
    <lineage>
        <taxon>Eukaryota</taxon>
        <taxon>Fungi</taxon>
        <taxon>Dikarya</taxon>
        <taxon>Ascomycota</taxon>
        <taxon>Pezizomycotina</taxon>
        <taxon>Eurotiomycetes</taxon>
        <taxon>Eurotiomycetidae</taxon>
        <taxon>Eurotiales</taxon>
        <taxon>Aspergillaceae</taxon>
        <taxon>Aspergillus</taxon>
        <taxon>Aspergillus subgen. Aspergillus</taxon>
    </lineage>
</organism>
<evidence type="ECO:0000256" key="1">
    <source>
        <dbReference type="SAM" id="MobiDB-lite"/>
    </source>
</evidence>
<name>A0A017SM67_ASPRC</name>
<dbReference type="AlphaFoldDB" id="A0A017SM67"/>
<dbReference type="HOGENOM" id="CLU_976540_0_0_1"/>
<gene>
    <name evidence="2" type="ORF">EURHEDRAFT_409346</name>
</gene>
<dbReference type="GeneID" id="63696180"/>
<sequence length="285" mass="31158">MVTYPLLSQIRVPMRDDAAQSVSFPGASGQDAQSDQVNCQRNTSAQSQHNCGQDTNAYFQGTSQSLKTLNQDFQTPCQYLIGGTQGQMSQHESKNDPHQDLPNAKVPYIIAHNYPFNFPQPAPQNYLEPVVQFQGTGHQKTNNHIPNFLNDPLGGIKSEDDTTVEFDLEPGFSWTSPRSTTFPSLDLDTTANQTSIVNPGDASPDLFALSDGSNPYQAQDLSDQEILGLLEDLAQQKQSQPLVHKRVQKSCSDIVEVKIEGPGNYDSDSDCFGVGSSEGDVSPFI</sequence>
<dbReference type="RefSeq" id="XP_040641721.1">
    <property type="nucleotide sequence ID" value="XM_040781056.1"/>
</dbReference>
<dbReference type="EMBL" id="KK088414">
    <property type="protein sequence ID" value="EYE98033.1"/>
    <property type="molecule type" value="Genomic_DNA"/>
</dbReference>
<dbReference type="STRING" id="1388766.A0A017SM67"/>
<proteinExistence type="predicted"/>
<evidence type="ECO:0000313" key="3">
    <source>
        <dbReference type="Proteomes" id="UP000019804"/>
    </source>
</evidence>
<accession>A0A017SM67</accession>
<reference evidence="3" key="1">
    <citation type="journal article" date="2014" name="Nat. Commun.">
        <title>Genomic adaptations of the halophilic Dead Sea filamentous fungus Eurotium rubrum.</title>
        <authorList>
            <person name="Kis-Papo T."/>
            <person name="Weig A.R."/>
            <person name="Riley R."/>
            <person name="Persoh D."/>
            <person name="Salamov A."/>
            <person name="Sun H."/>
            <person name="Lipzen A."/>
            <person name="Wasser S.P."/>
            <person name="Rambold G."/>
            <person name="Grigoriev I.V."/>
            <person name="Nevo E."/>
        </authorList>
    </citation>
    <scope>NUCLEOTIDE SEQUENCE [LARGE SCALE GENOMIC DNA]</scope>
    <source>
        <strain evidence="3">CBS 135680</strain>
    </source>
</reference>
<evidence type="ECO:0000313" key="2">
    <source>
        <dbReference type="EMBL" id="EYE98033.1"/>
    </source>
</evidence>
<keyword evidence="3" id="KW-1185">Reference proteome</keyword>
<dbReference type="Proteomes" id="UP000019804">
    <property type="component" value="Unassembled WGS sequence"/>
</dbReference>
<protein>
    <submittedName>
        <fullName evidence="2">Uncharacterized protein</fullName>
    </submittedName>
</protein>
<feature type="region of interest" description="Disordered" evidence="1">
    <location>
        <begin position="266"/>
        <end position="285"/>
    </location>
</feature>